<dbReference type="AlphaFoldDB" id="A0A6N6VEM5"/>
<evidence type="ECO:0000256" key="3">
    <source>
        <dbReference type="ARBA" id="ARBA00023251"/>
    </source>
</evidence>
<accession>A0A6N6VEM5</accession>
<comment type="caution">
    <text evidence="5">The sequence shown here is derived from an EMBL/GenBank/DDBJ whole genome shotgun (WGS) entry which is preliminary data.</text>
</comment>
<sequence>MRLNPLVPELYVSDFDRSLGFYRDGLGFEILYMRGDERFAFLVREGAQLMIEQPVDPERIWNTAELAAPFGRGINFQIRVGDVDALHASLEAHGVPFFRPMEEKWYRRDDELLGNRQFLVQDPDGYLLRFYQDLGATPVTRA</sequence>
<dbReference type="RefSeq" id="WP_152217099.1">
    <property type="nucleotide sequence ID" value="NZ_JBAQYD010000008.1"/>
</dbReference>
<comment type="similarity">
    <text evidence="1">Belongs to the bleomycin resistance protein family.</text>
</comment>
<dbReference type="Proteomes" id="UP000468901">
    <property type="component" value="Unassembled WGS sequence"/>
</dbReference>
<keyword evidence="3" id="KW-0046">Antibiotic resistance</keyword>
<dbReference type="CDD" id="cd08349">
    <property type="entry name" value="BLMA_like"/>
    <property type="match status" value="1"/>
</dbReference>
<gene>
    <name evidence="5" type="ORF">F2P47_14520</name>
</gene>
<dbReference type="GO" id="GO:0046677">
    <property type="term" value="P:response to antibiotic"/>
    <property type="evidence" value="ECO:0007669"/>
    <property type="project" value="UniProtKB-KW"/>
</dbReference>
<dbReference type="SUPFAM" id="SSF54593">
    <property type="entry name" value="Glyoxalase/Bleomycin resistance protein/Dihydroxybiphenyl dioxygenase"/>
    <property type="match status" value="1"/>
</dbReference>
<dbReference type="InterPro" id="IPR029068">
    <property type="entry name" value="Glyas_Bleomycin-R_OHBP_Dase"/>
</dbReference>
<dbReference type="InterPro" id="IPR000335">
    <property type="entry name" value="Bleomycin-R"/>
</dbReference>
<keyword evidence="6" id="KW-1185">Reference proteome</keyword>
<dbReference type="InterPro" id="IPR004360">
    <property type="entry name" value="Glyas_Fos-R_dOase_dom"/>
</dbReference>
<protein>
    <recommendedName>
        <fullName evidence="2">Bleomycin resistance protein</fullName>
    </recommendedName>
</protein>
<dbReference type="Gene3D" id="3.10.180.10">
    <property type="entry name" value="2,3-Dihydroxybiphenyl 1,2-Dioxygenase, domain 1"/>
    <property type="match status" value="1"/>
</dbReference>
<dbReference type="InterPro" id="IPR037523">
    <property type="entry name" value="VOC_core"/>
</dbReference>
<dbReference type="PROSITE" id="PS51819">
    <property type="entry name" value="VOC"/>
    <property type="match status" value="1"/>
</dbReference>
<evidence type="ECO:0000259" key="4">
    <source>
        <dbReference type="PROSITE" id="PS51819"/>
    </source>
</evidence>
<dbReference type="Pfam" id="PF00903">
    <property type="entry name" value="Glyoxalase"/>
    <property type="match status" value="1"/>
</dbReference>
<organism evidence="5 6">
    <name type="scientific">Parvibaculum sedimenti</name>
    <dbReference type="NCBI Taxonomy" id="2608632"/>
    <lineage>
        <taxon>Bacteria</taxon>
        <taxon>Pseudomonadati</taxon>
        <taxon>Pseudomonadota</taxon>
        <taxon>Alphaproteobacteria</taxon>
        <taxon>Hyphomicrobiales</taxon>
        <taxon>Parvibaculaceae</taxon>
        <taxon>Parvibaculum</taxon>
    </lineage>
</organism>
<evidence type="ECO:0000313" key="5">
    <source>
        <dbReference type="EMBL" id="KAB7739008.1"/>
    </source>
</evidence>
<feature type="domain" description="VOC" evidence="4">
    <location>
        <begin position="2"/>
        <end position="133"/>
    </location>
</feature>
<proteinExistence type="inferred from homology"/>
<reference evidence="5 6" key="1">
    <citation type="submission" date="2019-09" db="EMBL/GenBank/DDBJ databases">
        <title>Parvibaculum sedimenti sp. nov., isolated from sediment.</title>
        <authorList>
            <person name="Wang Y."/>
        </authorList>
    </citation>
    <scope>NUCLEOTIDE SEQUENCE [LARGE SCALE GENOMIC DNA]</scope>
    <source>
        <strain evidence="5 6">HXT-9</strain>
    </source>
</reference>
<evidence type="ECO:0000256" key="1">
    <source>
        <dbReference type="ARBA" id="ARBA00011051"/>
    </source>
</evidence>
<evidence type="ECO:0000256" key="2">
    <source>
        <dbReference type="ARBA" id="ARBA00021572"/>
    </source>
</evidence>
<evidence type="ECO:0000313" key="6">
    <source>
        <dbReference type="Proteomes" id="UP000468901"/>
    </source>
</evidence>
<dbReference type="EMBL" id="WESC01000014">
    <property type="protein sequence ID" value="KAB7739008.1"/>
    <property type="molecule type" value="Genomic_DNA"/>
</dbReference>
<name>A0A6N6VEM5_9HYPH</name>